<dbReference type="PANTHER" id="PTHR34409:SF1">
    <property type="entry name" value="MYB-LIKE DOMAIN-CONTAINING PROTEIN"/>
    <property type="match status" value="1"/>
</dbReference>
<gene>
    <name evidence="2" type="ORF">Plil01_000740500</name>
</gene>
<feature type="domain" description="DUF6818" evidence="1">
    <location>
        <begin position="27"/>
        <end position="71"/>
    </location>
</feature>
<dbReference type="Proteomes" id="UP001165083">
    <property type="component" value="Unassembled WGS sequence"/>
</dbReference>
<evidence type="ECO:0000313" key="3">
    <source>
        <dbReference type="Proteomes" id="UP001165083"/>
    </source>
</evidence>
<keyword evidence="3" id="KW-1185">Reference proteome</keyword>
<dbReference type="AlphaFoldDB" id="A0A9W6WMK5"/>
<dbReference type="InterPro" id="IPR049203">
    <property type="entry name" value="DUF6818"/>
</dbReference>
<evidence type="ECO:0000313" key="2">
    <source>
        <dbReference type="EMBL" id="GMF19401.1"/>
    </source>
</evidence>
<dbReference type="PANTHER" id="PTHR34409">
    <property type="entry name" value="SET DOMAIN-CONTAINING PROTEIN"/>
    <property type="match status" value="1"/>
</dbReference>
<organism evidence="2 3">
    <name type="scientific">Phytophthora lilii</name>
    <dbReference type="NCBI Taxonomy" id="2077276"/>
    <lineage>
        <taxon>Eukaryota</taxon>
        <taxon>Sar</taxon>
        <taxon>Stramenopiles</taxon>
        <taxon>Oomycota</taxon>
        <taxon>Peronosporomycetes</taxon>
        <taxon>Peronosporales</taxon>
        <taxon>Peronosporaceae</taxon>
        <taxon>Phytophthora</taxon>
    </lineage>
</organism>
<accession>A0A9W6WMK5</accession>
<protein>
    <submittedName>
        <fullName evidence="2">Unnamed protein product</fullName>
    </submittedName>
</protein>
<dbReference type="EMBL" id="BSXW01000343">
    <property type="protein sequence ID" value="GMF19401.1"/>
    <property type="molecule type" value="Genomic_DNA"/>
</dbReference>
<sequence>MPKTEGSRNYNLDEQRLLLATIAERLPLRKADWSDVASAYNTTKKQARKDRTAASLKRKFTGLYAAAKHHSPYDAAHGGQRDVEQVALQLKHKIAYHTRRPQDAGANRVPDVLLSTRQPQDVLEITADLNMPCLVPRLWKWRRHHKPTARLPQRAQ</sequence>
<dbReference type="Pfam" id="PF20681">
    <property type="entry name" value="DUF6818"/>
    <property type="match status" value="1"/>
</dbReference>
<evidence type="ECO:0000259" key="1">
    <source>
        <dbReference type="Pfam" id="PF20681"/>
    </source>
</evidence>
<reference evidence="2" key="1">
    <citation type="submission" date="2023-04" db="EMBL/GenBank/DDBJ databases">
        <title>Phytophthora lilii NBRC 32176.</title>
        <authorList>
            <person name="Ichikawa N."/>
            <person name="Sato H."/>
            <person name="Tonouchi N."/>
        </authorList>
    </citation>
    <scope>NUCLEOTIDE SEQUENCE</scope>
    <source>
        <strain evidence="2">NBRC 32176</strain>
    </source>
</reference>
<dbReference type="OrthoDB" id="10527164at2759"/>
<name>A0A9W6WMK5_9STRA</name>
<comment type="caution">
    <text evidence="2">The sequence shown here is derived from an EMBL/GenBank/DDBJ whole genome shotgun (WGS) entry which is preliminary data.</text>
</comment>
<proteinExistence type="predicted"/>